<evidence type="ECO:0000313" key="3">
    <source>
        <dbReference type="Proteomes" id="UP000677082"/>
    </source>
</evidence>
<dbReference type="EMBL" id="BOQN01000033">
    <property type="protein sequence ID" value="GIM90625.1"/>
    <property type="molecule type" value="Genomic_DNA"/>
</dbReference>
<proteinExistence type="predicted"/>
<dbReference type="RefSeq" id="WP_213006556.1">
    <property type="nucleotide sequence ID" value="NZ_BOQN01000033.1"/>
</dbReference>
<reference evidence="2 3" key="1">
    <citation type="submission" date="2021-03" db="EMBL/GenBank/DDBJ databases">
        <title>Whole genome shotgun sequence of Actinoplanes toevensis NBRC 105298.</title>
        <authorList>
            <person name="Komaki H."/>
            <person name="Tamura T."/>
        </authorList>
    </citation>
    <scope>NUCLEOTIDE SEQUENCE [LARGE SCALE GENOMIC DNA]</scope>
    <source>
        <strain evidence="2 3">NBRC 105298</strain>
    </source>
</reference>
<dbReference type="PANTHER" id="PTHR39515:SF2">
    <property type="entry name" value="HTH-TYPE TRANSCRIPTIONAL REGULATOR RV0880"/>
    <property type="match status" value="1"/>
</dbReference>
<organism evidence="2 3">
    <name type="scientific">Paractinoplanes toevensis</name>
    <dbReference type="NCBI Taxonomy" id="571911"/>
    <lineage>
        <taxon>Bacteria</taxon>
        <taxon>Bacillati</taxon>
        <taxon>Actinomycetota</taxon>
        <taxon>Actinomycetes</taxon>
        <taxon>Micromonosporales</taxon>
        <taxon>Micromonosporaceae</taxon>
        <taxon>Paractinoplanes</taxon>
    </lineage>
</organism>
<dbReference type="AlphaFoldDB" id="A0A919TA10"/>
<accession>A0A919TA10</accession>
<protein>
    <submittedName>
        <fullName evidence="2">MarR family transcriptional regulator</fullName>
    </submittedName>
</protein>
<dbReference type="PROSITE" id="PS50995">
    <property type="entry name" value="HTH_MARR_2"/>
    <property type="match status" value="1"/>
</dbReference>
<keyword evidence="3" id="KW-1185">Reference proteome</keyword>
<dbReference type="Gene3D" id="1.10.10.10">
    <property type="entry name" value="Winged helix-like DNA-binding domain superfamily/Winged helix DNA-binding domain"/>
    <property type="match status" value="1"/>
</dbReference>
<evidence type="ECO:0000313" key="2">
    <source>
        <dbReference type="EMBL" id="GIM90625.1"/>
    </source>
</evidence>
<dbReference type="SUPFAM" id="SSF46785">
    <property type="entry name" value="Winged helix' DNA-binding domain"/>
    <property type="match status" value="1"/>
</dbReference>
<name>A0A919TA10_9ACTN</name>
<gene>
    <name evidence="2" type="ORF">Ato02nite_024180</name>
</gene>
<evidence type="ECO:0000259" key="1">
    <source>
        <dbReference type="PROSITE" id="PS50995"/>
    </source>
</evidence>
<dbReference type="InterPro" id="IPR000835">
    <property type="entry name" value="HTH_MarR-typ"/>
</dbReference>
<dbReference type="SMART" id="SM00347">
    <property type="entry name" value="HTH_MARR"/>
    <property type="match status" value="1"/>
</dbReference>
<dbReference type="InterPro" id="IPR052526">
    <property type="entry name" value="HTH-type_Bedaq_tolerance"/>
</dbReference>
<sequence>MRARKESSGSSGSDLPDRLGRLVQGLSRALVQATRRAGHLPALPESQIAVLRRLSHAGGRTPAQLADDLHLARPTISNVVRDLTADGLVERRPSPADGRSVLLMPTARAEEMLDAFRQGRSEVMVRAVATLPDEDRERIVAALPSLALLLDRIRAEG</sequence>
<dbReference type="Proteomes" id="UP000677082">
    <property type="component" value="Unassembled WGS sequence"/>
</dbReference>
<dbReference type="Pfam" id="PF12802">
    <property type="entry name" value="MarR_2"/>
    <property type="match status" value="1"/>
</dbReference>
<dbReference type="PANTHER" id="PTHR39515">
    <property type="entry name" value="CONSERVED PROTEIN"/>
    <property type="match status" value="1"/>
</dbReference>
<dbReference type="GO" id="GO:0003700">
    <property type="term" value="F:DNA-binding transcription factor activity"/>
    <property type="evidence" value="ECO:0007669"/>
    <property type="project" value="InterPro"/>
</dbReference>
<comment type="caution">
    <text evidence="2">The sequence shown here is derived from an EMBL/GenBank/DDBJ whole genome shotgun (WGS) entry which is preliminary data.</text>
</comment>
<dbReference type="InterPro" id="IPR036388">
    <property type="entry name" value="WH-like_DNA-bd_sf"/>
</dbReference>
<dbReference type="InterPro" id="IPR036390">
    <property type="entry name" value="WH_DNA-bd_sf"/>
</dbReference>
<feature type="domain" description="HTH marR-type" evidence="1">
    <location>
        <begin position="16"/>
        <end position="155"/>
    </location>
</feature>